<sequence length="1231" mass="136060">MGAPVEGQPSLEGYGTSHDSPTTSAPYRQQQTYDSRYDGPASRPPNQYIDTQISSSNNQRKVSGEDLHSRDLAQQNVSPIQDRDVSDNEKLAAPRKSNGSRRPSASRSCGKCGGSLTGQFVRALGDTYHLECFTCHDCDKIVASKFFPVPDHPPNQYPLCETDYFRRLDLLCFECGSALRGSYITALDRKYHIEHFTCSICPTVFGAQDSYYEHEGSVFCHFHYSTKFAQRCNGCQTSILKQFVEIFRNGQNQHWHPECYMIHKYWNVRLHSTGQPIIEDAMTDGEATDEIREAVRKQEEEVEAKVNWIWKTLSAFEEKSATCISDMLLHVSNGAYFDGVMAAKKFIVHIDLLFTAADDLDSLLTANTPKGLTYGREAKLLCKKVVAFFSLLSQSQGTGVRRLGVTQELLSLVTGLAHYLKLLIRICLQGSLRLERERSNSQGLTGFLAQVNSLDQRLDAEANTDYGAEAAMYVPQWADTCPVCSKQVEDKCFRKSNMSFNYSCIICQNCGLDLQDKWDEARWSSFNKKVLCKNCSAGVPDAEGGFVPISKLRQYVHLLKVAHARLLANLRSSGALPHTSDDPNLTGYDSSQGHRLTPTGSELEPPLLRSDTRSKSYAGSTAAEGQGTSSSYEQTLGDIRRLRSTRLDKHLSTTNKRARTSRIIDGPEAVRPGSAGDSQSRGGMQIVQERDANSDAGDQLTMGVNSLALDDISRIVALEQAREQRPNAYKSAGGTLIGQEPKPKLLNGHRREFSGGQELGNAVSGSDSRQRTYFSELSPLEYFKLRSYAVLQLGLLMDESQYNQGELLDLIETKRSTFWGKWGIGKAFKQDKSKAGKGKKPGADKPVSDKAVFRQSLEYLVEKYGAESTDGVGPGTLKVPALLQDAISAMRNMDMSVEGVFRKNGNLKTLRELQEEIDAKGGDNVDLNKESPVTLANLLKRFLRYMPDPVLTLKLYRLFMTANKITDEDRRRRVLHLTCCLLPKSHRDTMEVLFCFLNWVSSFHTVDEETGNKMDIWNLATVITPNILRENNDPEERNPDQAAIRVVYTLVEYNESMCEVPSEIVSLLNDDNSQELSTKEIMRRWETAGTAGKIPESGASPYNPPNPSSNSNIASAPKSREGHQTAPHITQVDSESLAWGNESSVRHVGGPGGGGGGLGAVLGQGYNTPSAHGTPPQQEMGGYVLEAPHPLYAQHSAAGSQESQRSGSPHRLSYRSPQFQKQGALGTAGAG</sequence>
<dbReference type="Gene3D" id="1.10.555.10">
    <property type="entry name" value="Rho GTPase activation protein"/>
    <property type="match status" value="1"/>
</dbReference>
<dbReference type="FunFam" id="2.10.110.10:FF:000058">
    <property type="entry name" value="Rho GTPase activator Lrg11"/>
    <property type="match status" value="1"/>
</dbReference>
<feature type="region of interest" description="Disordered" evidence="5">
    <location>
        <begin position="1"/>
        <end position="110"/>
    </location>
</feature>
<evidence type="ECO:0000259" key="6">
    <source>
        <dbReference type="PROSITE" id="PS50023"/>
    </source>
</evidence>
<organism evidence="8 9">
    <name type="scientific">Lepidopterella palustris CBS 459.81</name>
    <dbReference type="NCBI Taxonomy" id="1314670"/>
    <lineage>
        <taxon>Eukaryota</taxon>
        <taxon>Fungi</taxon>
        <taxon>Dikarya</taxon>
        <taxon>Ascomycota</taxon>
        <taxon>Pezizomycotina</taxon>
        <taxon>Dothideomycetes</taxon>
        <taxon>Pleosporomycetidae</taxon>
        <taxon>Mytilinidiales</taxon>
        <taxon>Argynnaceae</taxon>
        <taxon>Lepidopterella</taxon>
    </lineage>
</organism>
<name>A0A8E2E2V8_9PEZI</name>
<dbReference type="GO" id="GO:0005096">
    <property type="term" value="F:GTPase activator activity"/>
    <property type="evidence" value="ECO:0007669"/>
    <property type="project" value="UniProtKB-KW"/>
</dbReference>
<keyword evidence="4" id="KW-0440">LIM domain</keyword>
<feature type="compositionally biased region" description="Polar residues" evidence="5">
    <location>
        <begin position="587"/>
        <end position="600"/>
    </location>
</feature>
<feature type="domain" description="LIM zinc-binding" evidence="6">
    <location>
        <begin position="170"/>
        <end position="230"/>
    </location>
</feature>
<evidence type="ECO:0000313" key="8">
    <source>
        <dbReference type="EMBL" id="OCK76183.1"/>
    </source>
</evidence>
<feature type="region of interest" description="Disordered" evidence="5">
    <location>
        <begin position="573"/>
        <end position="682"/>
    </location>
</feature>
<feature type="domain" description="LIM zinc-binding" evidence="6">
    <location>
        <begin position="107"/>
        <end position="167"/>
    </location>
</feature>
<evidence type="ECO:0000256" key="4">
    <source>
        <dbReference type="PROSITE-ProRule" id="PRU00125"/>
    </source>
</evidence>
<dbReference type="GO" id="GO:0030833">
    <property type="term" value="P:regulation of actin filament polymerization"/>
    <property type="evidence" value="ECO:0007669"/>
    <property type="project" value="TreeGrafter"/>
</dbReference>
<dbReference type="SMART" id="SM00324">
    <property type="entry name" value="RhoGAP"/>
    <property type="match status" value="1"/>
</dbReference>
<protein>
    <submittedName>
        <fullName evidence="8">RhoGAP-domain-containing protein</fullName>
    </submittedName>
</protein>
<dbReference type="SUPFAM" id="SSF57716">
    <property type="entry name" value="Glucocorticoid receptor-like (DNA-binding domain)"/>
    <property type="match status" value="3"/>
</dbReference>
<dbReference type="PANTHER" id="PTHR14963">
    <property type="entry name" value="RHO GTPASE ACTIVATING PROTEIN 18,19-RELATED"/>
    <property type="match status" value="1"/>
</dbReference>
<feature type="domain" description="LIM zinc-binding" evidence="6">
    <location>
        <begin position="479"/>
        <end position="542"/>
    </location>
</feature>
<feature type="domain" description="Rho-GAP" evidence="7">
    <location>
        <begin position="855"/>
        <end position="1058"/>
    </location>
</feature>
<dbReference type="InterPro" id="IPR000198">
    <property type="entry name" value="RhoGAP_dom"/>
</dbReference>
<feature type="region of interest" description="Disordered" evidence="5">
    <location>
        <begin position="1142"/>
        <end position="1231"/>
    </location>
</feature>
<evidence type="ECO:0000313" key="9">
    <source>
        <dbReference type="Proteomes" id="UP000250266"/>
    </source>
</evidence>
<dbReference type="Proteomes" id="UP000250266">
    <property type="component" value="Unassembled WGS sequence"/>
</dbReference>
<dbReference type="Pfam" id="PF00620">
    <property type="entry name" value="RhoGAP"/>
    <property type="match status" value="1"/>
</dbReference>
<feature type="compositionally biased region" description="Polar residues" evidence="5">
    <location>
        <begin position="1197"/>
        <end position="1207"/>
    </location>
</feature>
<dbReference type="GO" id="GO:0051056">
    <property type="term" value="P:regulation of small GTPase mediated signal transduction"/>
    <property type="evidence" value="ECO:0007669"/>
    <property type="project" value="TreeGrafter"/>
</dbReference>
<dbReference type="PROSITE" id="PS50023">
    <property type="entry name" value="LIM_DOMAIN_2"/>
    <property type="match status" value="3"/>
</dbReference>
<dbReference type="GO" id="GO:0005737">
    <property type="term" value="C:cytoplasm"/>
    <property type="evidence" value="ECO:0007669"/>
    <property type="project" value="TreeGrafter"/>
</dbReference>
<keyword evidence="1" id="KW-0343">GTPase activation</keyword>
<gene>
    <name evidence="8" type="ORF">K432DRAFT_152932</name>
</gene>
<dbReference type="Gene3D" id="2.10.110.10">
    <property type="entry name" value="Cysteine Rich Protein"/>
    <property type="match status" value="4"/>
</dbReference>
<feature type="compositionally biased region" description="Polar residues" evidence="5">
    <location>
        <begin position="44"/>
        <end position="61"/>
    </location>
</feature>
<dbReference type="GO" id="GO:0046872">
    <property type="term" value="F:metal ion binding"/>
    <property type="evidence" value="ECO:0007669"/>
    <property type="project" value="UniProtKB-KW"/>
</dbReference>
<dbReference type="OrthoDB" id="20689at2759"/>
<dbReference type="SUPFAM" id="SSF48350">
    <property type="entry name" value="GTPase activation domain, GAP"/>
    <property type="match status" value="1"/>
</dbReference>
<feature type="compositionally biased region" description="Gly residues" evidence="5">
    <location>
        <begin position="1149"/>
        <end position="1162"/>
    </location>
</feature>
<dbReference type="AlphaFoldDB" id="A0A8E2E2V8"/>
<dbReference type="GO" id="GO:0007165">
    <property type="term" value="P:signal transduction"/>
    <property type="evidence" value="ECO:0007669"/>
    <property type="project" value="InterPro"/>
</dbReference>
<evidence type="ECO:0000256" key="2">
    <source>
        <dbReference type="ARBA" id="ARBA00022723"/>
    </source>
</evidence>
<dbReference type="InterPro" id="IPR008936">
    <property type="entry name" value="Rho_GTPase_activation_prot"/>
</dbReference>
<evidence type="ECO:0000256" key="5">
    <source>
        <dbReference type="SAM" id="MobiDB-lite"/>
    </source>
</evidence>
<dbReference type="EMBL" id="KV745235">
    <property type="protein sequence ID" value="OCK76183.1"/>
    <property type="molecule type" value="Genomic_DNA"/>
</dbReference>
<evidence type="ECO:0000256" key="3">
    <source>
        <dbReference type="ARBA" id="ARBA00022833"/>
    </source>
</evidence>
<dbReference type="PROSITE" id="PS00478">
    <property type="entry name" value="LIM_DOMAIN_1"/>
    <property type="match status" value="2"/>
</dbReference>
<dbReference type="PANTHER" id="PTHR14963:SF1">
    <property type="entry name" value="RHO GTPASE-ACTIVATING PROTEIN CONUNDRUM"/>
    <property type="match status" value="1"/>
</dbReference>
<feature type="compositionally biased region" description="Low complexity" evidence="5">
    <location>
        <begin position="1108"/>
        <end position="1117"/>
    </location>
</feature>
<feature type="compositionally biased region" description="Polar residues" evidence="5">
    <location>
        <begin position="1166"/>
        <end position="1177"/>
    </location>
</feature>
<feature type="compositionally biased region" description="Basic and acidic residues" evidence="5">
    <location>
        <begin position="638"/>
        <end position="651"/>
    </location>
</feature>
<accession>A0A8E2E2V8</accession>
<dbReference type="PROSITE" id="PS50238">
    <property type="entry name" value="RHOGAP"/>
    <property type="match status" value="1"/>
</dbReference>
<dbReference type="SMART" id="SM00132">
    <property type="entry name" value="LIM"/>
    <property type="match status" value="3"/>
</dbReference>
<proteinExistence type="predicted"/>
<feature type="compositionally biased region" description="Polar residues" evidence="5">
    <location>
        <begin position="17"/>
        <end position="34"/>
    </location>
</feature>
<evidence type="ECO:0000259" key="7">
    <source>
        <dbReference type="PROSITE" id="PS50238"/>
    </source>
</evidence>
<evidence type="ECO:0000256" key="1">
    <source>
        <dbReference type="ARBA" id="ARBA00022468"/>
    </source>
</evidence>
<dbReference type="CDD" id="cd09391">
    <property type="entry name" value="LIM1_Lrg1p_like"/>
    <property type="match status" value="1"/>
</dbReference>
<keyword evidence="3 4" id="KW-0862">Zinc</keyword>
<feature type="compositionally biased region" description="Basic and acidic residues" evidence="5">
    <location>
        <begin position="81"/>
        <end position="92"/>
    </location>
</feature>
<feature type="compositionally biased region" description="Basic and acidic residues" evidence="5">
    <location>
        <begin position="62"/>
        <end position="71"/>
    </location>
</feature>
<dbReference type="Pfam" id="PF00412">
    <property type="entry name" value="LIM"/>
    <property type="match status" value="2"/>
</dbReference>
<reference evidence="8 9" key="1">
    <citation type="journal article" date="2016" name="Nat. Commun.">
        <title>Ectomycorrhizal ecology is imprinted in the genome of the dominant symbiotic fungus Cenococcum geophilum.</title>
        <authorList>
            <consortium name="DOE Joint Genome Institute"/>
            <person name="Peter M."/>
            <person name="Kohler A."/>
            <person name="Ohm R.A."/>
            <person name="Kuo A."/>
            <person name="Krutzmann J."/>
            <person name="Morin E."/>
            <person name="Arend M."/>
            <person name="Barry K.W."/>
            <person name="Binder M."/>
            <person name="Choi C."/>
            <person name="Clum A."/>
            <person name="Copeland A."/>
            <person name="Grisel N."/>
            <person name="Haridas S."/>
            <person name="Kipfer T."/>
            <person name="LaButti K."/>
            <person name="Lindquist E."/>
            <person name="Lipzen A."/>
            <person name="Maire R."/>
            <person name="Meier B."/>
            <person name="Mihaltcheva S."/>
            <person name="Molinier V."/>
            <person name="Murat C."/>
            <person name="Poggeler S."/>
            <person name="Quandt C.A."/>
            <person name="Sperisen C."/>
            <person name="Tritt A."/>
            <person name="Tisserant E."/>
            <person name="Crous P.W."/>
            <person name="Henrissat B."/>
            <person name="Nehls U."/>
            <person name="Egli S."/>
            <person name="Spatafora J.W."/>
            <person name="Grigoriev I.V."/>
            <person name="Martin F.M."/>
        </authorList>
    </citation>
    <scope>NUCLEOTIDE SEQUENCE [LARGE SCALE GENOMIC DNA]</scope>
    <source>
        <strain evidence="8 9">CBS 459.81</strain>
    </source>
</reference>
<keyword evidence="9" id="KW-1185">Reference proteome</keyword>
<dbReference type="InterPro" id="IPR001781">
    <property type="entry name" value="Znf_LIM"/>
</dbReference>
<feature type="region of interest" description="Disordered" evidence="5">
    <location>
        <begin position="1090"/>
        <end position="1128"/>
    </location>
</feature>
<keyword evidence="2 4" id="KW-0479">Metal-binding</keyword>
<dbReference type="CDD" id="cd09392">
    <property type="entry name" value="LIM2_Lrg1p_like"/>
    <property type="match status" value="1"/>
</dbReference>